<evidence type="ECO:0000313" key="4">
    <source>
        <dbReference type="Proteomes" id="UP000747399"/>
    </source>
</evidence>
<dbReference type="SUPFAM" id="SSF53335">
    <property type="entry name" value="S-adenosyl-L-methionine-dependent methyltransferases"/>
    <property type="match status" value="1"/>
</dbReference>
<dbReference type="CDD" id="cd02440">
    <property type="entry name" value="AdoMet_MTases"/>
    <property type="match status" value="1"/>
</dbReference>
<protein>
    <recommendedName>
        <fullName evidence="2">Methyltransferase domain-containing protein</fullName>
    </recommendedName>
</protein>
<dbReference type="Proteomes" id="UP000747399">
    <property type="component" value="Unassembled WGS sequence"/>
</dbReference>
<organism evidence="3 4">
    <name type="scientific">Volvox africanus</name>
    <dbReference type="NCBI Taxonomy" id="51714"/>
    <lineage>
        <taxon>Eukaryota</taxon>
        <taxon>Viridiplantae</taxon>
        <taxon>Chlorophyta</taxon>
        <taxon>core chlorophytes</taxon>
        <taxon>Chlorophyceae</taxon>
        <taxon>CS clade</taxon>
        <taxon>Chlamydomonadales</taxon>
        <taxon>Volvocaceae</taxon>
        <taxon>Volvox</taxon>
    </lineage>
</organism>
<evidence type="ECO:0000256" key="1">
    <source>
        <dbReference type="ARBA" id="ARBA00022679"/>
    </source>
</evidence>
<keyword evidence="1" id="KW-0808">Transferase</keyword>
<dbReference type="GO" id="GO:0016740">
    <property type="term" value="F:transferase activity"/>
    <property type="evidence" value="ECO:0007669"/>
    <property type="project" value="UniProtKB-KW"/>
</dbReference>
<dbReference type="PANTHER" id="PTHR43861">
    <property type="entry name" value="TRANS-ACONITATE 2-METHYLTRANSFERASE-RELATED"/>
    <property type="match status" value="1"/>
</dbReference>
<dbReference type="EMBL" id="BNCO01000054">
    <property type="protein sequence ID" value="GIL63028.1"/>
    <property type="molecule type" value="Genomic_DNA"/>
</dbReference>
<dbReference type="Pfam" id="PF13649">
    <property type="entry name" value="Methyltransf_25"/>
    <property type="match status" value="1"/>
</dbReference>
<gene>
    <name evidence="3" type="ORF">Vafri_17182</name>
</gene>
<dbReference type="Gene3D" id="3.40.50.150">
    <property type="entry name" value="Vaccinia Virus protein VP39"/>
    <property type="match status" value="1"/>
</dbReference>
<evidence type="ECO:0000313" key="3">
    <source>
        <dbReference type="EMBL" id="GIL63028.1"/>
    </source>
</evidence>
<comment type="caution">
    <text evidence="3">The sequence shown here is derived from an EMBL/GenBank/DDBJ whole genome shotgun (WGS) entry which is preliminary data.</text>
</comment>
<proteinExistence type="predicted"/>
<name>A0A8J4BLF1_9CHLO</name>
<evidence type="ECO:0000259" key="2">
    <source>
        <dbReference type="Pfam" id="PF13649"/>
    </source>
</evidence>
<dbReference type="AlphaFoldDB" id="A0A8J4BLF1"/>
<sequence length="217" mass="23982">MEPEFWNNRYNEEEYVYGREPNVHVRQAAERYLNASPCHVVELACGEGRNVAYLVAAGHRVTAVDFSQAGLDKTLRLAAARAGSSAAARVTPVKADVLTWRPTSGPGSIDCVVLSFCHVPSADRPAFMAGIVEMLRPGGLLIIEVFHPNQIHKGYRPKSGGPHDPDMMVTLKELRNQLSHYSGTELLGKELEYVLEEGKLHDGMGAVTRYIWRNAVQ</sequence>
<keyword evidence="4" id="KW-1185">Reference proteome</keyword>
<accession>A0A8J4BLF1</accession>
<dbReference type="InterPro" id="IPR029063">
    <property type="entry name" value="SAM-dependent_MTases_sf"/>
</dbReference>
<dbReference type="InterPro" id="IPR041698">
    <property type="entry name" value="Methyltransf_25"/>
</dbReference>
<feature type="domain" description="Methyltransferase" evidence="2">
    <location>
        <begin position="40"/>
        <end position="139"/>
    </location>
</feature>
<dbReference type="PANTHER" id="PTHR43861:SF3">
    <property type="entry name" value="PUTATIVE (AFU_ORTHOLOGUE AFUA_2G14390)-RELATED"/>
    <property type="match status" value="1"/>
</dbReference>
<reference evidence="3" key="1">
    <citation type="journal article" date="2021" name="Proc. Natl. Acad. Sci. U.S.A.">
        <title>Three genomes in the algal genus Volvox reveal the fate of a haploid sex-determining region after a transition to homothallism.</title>
        <authorList>
            <person name="Yamamoto K."/>
            <person name="Hamaji T."/>
            <person name="Kawai-Toyooka H."/>
            <person name="Matsuzaki R."/>
            <person name="Takahashi F."/>
            <person name="Nishimura Y."/>
            <person name="Kawachi M."/>
            <person name="Noguchi H."/>
            <person name="Minakuchi Y."/>
            <person name="Umen J.G."/>
            <person name="Toyoda A."/>
            <person name="Nozaki H."/>
        </authorList>
    </citation>
    <scope>NUCLEOTIDE SEQUENCE</scope>
    <source>
        <strain evidence="3">NIES-3780</strain>
    </source>
</reference>